<keyword evidence="4" id="KW-0507">mRNA processing</keyword>
<dbReference type="PANTHER" id="PTHR32343:SF71">
    <property type="entry name" value="SPLICING REGULATORY GLUTAMIC ACID AND LYSINE RICH PROTEIN 1"/>
    <property type="match status" value="1"/>
</dbReference>
<sequence>MATSVIQVSNISPVATSEQMTTLFSFLGTIEQFRVFPPDNSPIPVSSRVCYIKYHDPVSVGVAQHLTNVVFIDRGLIVVPYGEGKIPDESKALALLAPVTSIAGLMPGAGLLPVPTCSPLASISAVDAVGSAMGAVVGSIPFGALGALQGLDPNFAALGINAQHPTIGNVDPSKIEEIRRTVYVGNLNSQTTTADQLLEFFSQVGEVKFVRMAGDETQPTRFAFVEFADQGSVLRALAFNGAMFGDRPLKINHSNNAIVKPPEMTPQAAAKELEEVMKRVREAQSFISAAIEPIPGIEIGIESDVKNRGSQSQSQAKRSRSRSKQRRSRSKSPCRSHSRHKETPKSKSPRKKRSRSKDRRRFKSRSRSRERKKERESKVKERYKDVDREYGKKKEKKSRTPQRNYSLSRRSRSPSRERFRKKSRSPSKRKSRTPKRKFSRSASPRRSKKEKRKDKDKEHSRDRDKITGNSRAQSRDRSRREHSTSKKKKDKEKERKSKLDKTDTKVGSDDLVTKVKRECSNDEGHSSEKDKESTDTNSEGLVKIKENGNHKLIDNTIEQAPKSENIISVRVEEGGEEKSDTVTEDLNSMHKQLDSLSEDCY</sequence>
<dbReference type="AlphaFoldDB" id="V9KLA1"/>
<feature type="compositionally biased region" description="Basic and acidic residues" evidence="13">
    <location>
        <begin position="371"/>
        <end position="392"/>
    </location>
</feature>
<keyword evidence="6" id="KW-0508">mRNA splicing</keyword>
<dbReference type="EMBL" id="JW866225">
    <property type="protein sequence ID" value="AFO98742.1"/>
    <property type="molecule type" value="mRNA"/>
</dbReference>
<feature type="compositionally biased region" description="Basic residues" evidence="13">
    <location>
        <begin position="409"/>
        <end position="452"/>
    </location>
</feature>
<evidence type="ECO:0000256" key="9">
    <source>
        <dbReference type="ARBA" id="ARBA00073574"/>
    </source>
</evidence>
<accession>V9KLA1</accession>
<dbReference type="KEGG" id="cmk:103177784"/>
<evidence type="ECO:0000313" key="15">
    <source>
        <dbReference type="EMBL" id="AFO98742.1"/>
    </source>
</evidence>
<dbReference type="CTD" id="140890"/>
<comment type="function">
    <text evidence="8">Participates in the regulation of alternative splicing by modulating the activity of other splice facors. Inhibits the splicing activity of SFRS1, SFRS2 and SFRS6. Augments the splicing activity of SFRS3.</text>
</comment>
<dbReference type="InterPro" id="IPR034192">
    <property type="entry name" value="SREK1_RRM2"/>
</dbReference>
<evidence type="ECO:0000256" key="11">
    <source>
        <dbReference type="ARBA" id="ARBA00080569"/>
    </source>
</evidence>
<dbReference type="Pfam" id="PF00076">
    <property type="entry name" value="RRM_1"/>
    <property type="match status" value="1"/>
</dbReference>
<dbReference type="InterPro" id="IPR035979">
    <property type="entry name" value="RBD_domain_sf"/>
</dbReference>
<evidence type="ECO:0000256" key="1">
    <source>
        <dbReference type="ARBA" id="ARBA00004123"/>
    </source>
</evidence>
<dbReference type="GO" id="GO:0006397">
    <property type="term" value="P:mRNA processing"/>
    <property type="evidence" value="ECO:0007669"/>
    <property type="project" value="UniProtKB-KW"/>
</dbReference>
<organism evidence="15">
    <name type="scientific">Callorhinchus milii</name>
    <name type="common">Ghost shark</name>
    <dbReference type="NCBI Taxonomy" id="7868"/>
    <lineage>
        <taxon>Eukaryota</taxon>
        <taxon>Metazoa</taxon>
        <taxon>Chordata</taxon>
        <taxon>Craniata</taxon>
        <taxon>Vertebrata</taxon>
        <taxon>Chondrichthyes</taxon>
        <taxon>Holocephali</taxon>
        <taxon>Chimaeriformes</taxon>
        <taxon>Callorhinchidae</taxon>
        <taxon>Callorhinchus</taxon>
    </lineage>
</organism>
<feature type="compositionally biased region" description="Low complexity" evidence="13">
    <location>
        <begin position="302"/>
        <end position="316"/>
    </location>
</feature>
<dbReference type="SMART" id="SM00360">
    <property type="entry name" value="RRM"/>
    <property type="match status" value="2"/>
</dbReference>
<dbReference type="RefSeq" id="XP_007890301.2">
    <property type="nucleotide sequence ID" value="XM_007892110.2"/>
</dbReference>
<dbReference type="InterPro" id="IPR012677">
    <property type="entry name" value="Nucleotide-bd_a/b_plait_sf"/>
</dbReference>
<evidence type="ECO:0000256" key="5">
    <source>
        <dbReference type="ARBA" id="ARBA00022728"/>
    </source>
</evidence>
<evidence type="ECO:0000256" key="12">
    <source>
        <dbReference type="PROSITE-ProRule" id="PRU00176"/>
    </source>
</evidence>
<evidence type="ECO:0000256" key="2">
    <source>
        <dbReference type="ARBA" id="ARBA00010269"/>
    </source>
</evidence>
<evidence type="ECO:0000256" key="4">
    <source>
        <dbReference type="ARBA" id="ARBA00022664"/>
    </source>
</evidence>
<dbReference type="GO" id="GO:0003723">
    <property type="term" value="F:RNA binding"/>
    <property type="evidence" value="ECO:0007669"/>
    <property type="project" value="UniProtKB-UniRule"/>
</dbReference>
<dbReference type="FunFam" id="3.30.70.330:FF:000142">
    <property type="entry name" value="splicing regulatory glutamine/lysine-rich protein 1 isoform X1"/>
    <property type="match status" value="1"/>
</dbReference>
<dbReference type="OrthoDB" id="7763451at2759"/>
<feature type="compositionally biased region" description="Basic and acidic residues" evidence="13">
    <location>
        <begin position="453"/>
        <end position="466"/>
    </location>
</feature>
<feature type="domain" description="RRM" evidence="14">
    <location>
        <begin position="180"/>
        <end position="256"/>
    </location>
</feature>
<dbReference type="InterPro" id="IPR000504">
    <property type="entry name" value="RRM_dom"/>
</dbReference>
<feature type="compositionally biased region" description="Basic and acidic residues" evidence="13">
    <location>
        <begin position="491"/>
        <end position="534"/>
    </location>
</feature>
<comment type="similarity">
    <text evidence="2">Belongs to the splicing factor SR family.</text>
</comment>
<dbReference type="PROSITE" id="PS50102">
    <property type="entry name" value="RRM"/>
    <property type="match status" value="1"/>
</dbReference>
<dbReference type="PANTHER" id="PTHR32343">
    <property type="entry name" value="SERINE/ARGININE-RICH SPLICING FACTOR"/>
    <property type="match status" value="1"/>
</dbReference>
<dbReference type="GeneID" id="103177784"/>
<keyword evidence="3" id="KW-0597">Phosphoprotein</keyword>
<dbReference type="GO" id="GO:0005654">
    <property type="term" value="C:nucleoplasm"/>
    <property type="evidence" value="ECO:0007669"/>
    <property type="project" value="TreeGrafter"/>
</dbReference>
<evidence type="ECO:0000256" key="8">
    <source>
        <dbReference type="ARBA" id="ARBA00058989"/>
    </source>
</evidence>
<evidence type="ECO:0000256" key="3">
    <source>
        <dbReference type="ARBA" id="ARBA00022553"/>
    </source>
</evidence>
<dbReference type="Gene3D" id="3.30.70.330">
    <property type="match status" value="1"/>
</dbReference>
<dbReference type="CDD" id="cd12260">
    <property type="entry name" value="RRM2_SREK1"/>
    <property type="match status" value="1"/>
</dbReference>
<reference evidence="15" key="1">
    <citation type="journal article" date="2014" name="Nature">
        <title>Elephant shark genome provides unique insights into gnathostome evolution.</title>
        <authorList>
            <consortium name="International Elephant Shark Genome Sequencing Consortium"/>
            <person name="Venkatesh B."/>
            <person name="Lee A.P."/>
            <person name="Ravi V."/>
            <person name="Maurya A.K."/>
            <person name="Lian M.M."/>
            <person name="Swann J.B."/>
            <person name="Ohta Y."/>
            <person name="Flajnik M.F."/>
            <person name="Sutoh Y."/>
            <person name="Kasahara M."/>
            <person name="Hoon S."/>
            <person name="Gangu V."/>
            <person name="Roy S.W."/>
            <person name="Irimia M."/>
            <person name="Korzh V."/>
            <person name="Kondrychyn I."/>
            <person name="Lim Z.W."/>
            <person name="Tay B.H."/>
            <person name="Tohari S."/>
            <person name="Kong K.W."/>
            <person name="Ho S."/>
            <person name="Lorente-Galdos B."/>
            <person name="Quilez J."/>
            <person name="Marques-Bonet T."/>
            <person name="Raney B.J."/>
            <person name="Ingham P.W."/>
            <person name="Tay A."/>
            <person name="Hillier L.W."/>
            <person name="Minx P."/>
            <person name="Boehm T."/>
            <person name="Wilson R.K."/>
            <person name="Brenner S."/>
            <person name="Warren W.C."/>
        </authorList>
    </citation>
    <scope>NUCLEOTIDE SEQUENCE</scope>
    <source>
        <tissue evidence="15">Liver</tissue>
    </source>
</reference>
<feature type="compositionally biased region" description="Basic and acidic residues" evidence="13">
    <location>
        <begin position="473"/>
        <end position="484"/>
    </location>
</feature>
<evidence type="ECO:0000256" key="7">
    <source>
        <dbReference type="ARBA" id="ARBA00023242"/>
    </source>
</evidence>
<keyword evidence="12" id="KW-0694">RNA-binding</keyword>
<evidence type="ECO:0000259" key="14">
    <source>
        <dbReference type="PROSITE" id="PS50102"/>
    </source>
</evidence>
<dbReference type="GO" id="GO:0008380">
    <property type="term" value="P:RNA splicing"/>
    <property type="evidence" value="ECO:0007669"/>
    <property type="project" value="UniProtKB-KW"/>
</dbReference>
<protein>
    <recommendedName>
        <fullName evidence="9">Splicing regulatory glutamine/lysine-rich protein 1</fullName>
    </recommendedName>
    <alternativeName>
        <fullName evidence="10">Serine/arginine-rich-splicing regulatory protein 86</fullName>
    </alternativeName>
    <alternativeName>
        <fullName evidence="11">Splicing factor, arginine/serine-rich 12</fullName>
    </alternativeName>
</protein>
<name>V9KLA1_CALMI</name>
<dbReference type="FunFam" id="3.30.70.330:FF:000084">
    <property type="entry name" value="Serine/arginine-rich splicing factor 11 isoform 1"/>
    <property type="match status" value="1"/>
</dbReference>
<comment type="subcellular location">
    <subcellularLocation>
        <location evidence="1">Nucleus</location>
    </subcellularLocation>
</comment>
<keyword evidence="5" id="KW-0747">Spliceosome</keyword>
<feature type="compositionally biased region" description="Basic residues" evidence="13">
    <location>
        <begin position="317"/>
        <end position="370"/>
    </location>
</feature>
<dbReference type="SUPFAM" id="SSF54928">
    <property type="entry name" value="RNA-binding domain, RBD"/>
    <property type="match status" value="2"/>
</dbReference>
<evidence type="ECO:0000256" key="6">
    <source>
        <dbReference type="ARBA" id="ARBA00023187"/>
    </source>
</evidence>
<proteinExistence type="evidence at transcript level"/>
<feature type="region of interest" description="Disordered" evidence="13">
    <location>
        <begin position="302"/>
        <end position="539"/>
    </location>
</feature>
<evidence type="ECO:0000256" key="10">
    <source>
        <dbReference type="ARBA" id="ARBA00076771"/>
    </source>
</evidence>
<dbReference type="GO" id="GO:0005681">
    <property type="term" value="C:spliceosomal complex"/>
    <property type="evidence" value="ECO:0007669"/>
    <property type="project" value="UniProtKB-KW"/>
</dbReference>
<evidence type="ECO:0000256" key="13">
    <source>
        <dbReference type="SAM" id="MobiDB-lite"/>
    </source>
</evidence>
<keyword evidence="7" id="KW-0539">Nucleus</keyword>